<reference evidence="10" key="1">
    <citation type="submission" date="2023-03" db="EMBL/GenBank/DDBJ databases">
        <title>Lomoglobus Profundus gen. nov., sp. nov., a novel member of the phylum Verrucomicrobia, isolated from deep-marine sediment of South China Sea.</title>
        <authorList>
            <person name="Ahmad T."/>
            <person name="Ishaq S.E."/>
            <person name="Wang F."/>
        </authorList>
    </citation>
    <scope>NUCLEOTIDE SEQUENCE</scope>
    <source>
        <strain evidence="10">LMO-M01</strain>
    </source>
</reference>
<evidence type="ECO:0000256" key="4">
    <source>
        <dbReference type="ARBA" id="ARBA00022692"/>
    </source>
</evidence>
<evidence type="ECO:0000259" key="9">
    <source>
        <dbReference type="Pfam" id="PF00528"/>
    </source>
</evidence>
<comment type="subcellular location">
    <subcellularLocation>
        <location evidence="1">Cell membrane</location>
        <topology evidence="1">Multi-pass membrane protein</topology>
    </subcellularLocation>
</comment>
<dbReference type="InterPro" id="IPR000515">
    <property type="entry name" value="MetI-like"/>
</dbReference>
<dbReference type="RefSeq" id="WP_330928922.1">
    <property type="nucleotide sequence ID" value="NZ_CP119075.1"/>
</dbReference>
<dbReference type="AlphaFoldDB" id="A0AAF0CRK6"/>
<dbReference type="GO" id="GO:0005886">
    <property type="term" value="C:plasma membrane"/>
    <property type="evidence" value="ECO:0007669"/>
    <property type="project" value="UniProtKB-SubCell"/>
</dbReference>
<evidence type="ECO:0000256" key="8">
    <source>
        <dbReference type="SAM" id="Phobius"/>
    </source>
</evidence>
<dbReference type="GO" id="GO:0055085">
    <property type="term" value="P:transmembrane transport"/>
    <property type="evidence" value="ECO:0007669"/>
    <property type="project" value="InterPro"/>
</dbReference>
<keyword evidence="6 8" id="KW-0472">Membrane</keyword>
<evidence type="ECO:0000313" key="11">
    <source>
        <dbReference type="Proteomes" id="UP001218638"/>
    </source>
</evidence>
<dbReference type="CDD" id="cd06261">
    <property type="entry name" value="TM_PBP2"/>
    <property type="match status" value="1"/>
</dbReference>
<evidence type="ECO:0000256" key="1">
    <source>
        <dbReference type="ARBA" id="ARBA00004651"/>
    </source>
</evidence>
<keyword evidence="3" id="KW-1003">Cell membrane</keyword>
<evidence type="ECO:0000313" key="10">
    <source>
        <dbReference type="EMBL" id="WED66760.1"/>
    </source>
</evidence>
<dbReference type="PANTHER" id="PTHR30151">
    <property type="entry name" value="ALKANE SULFONATE ABC TRANSPORTER-RELATED, MEMBRANE SUBUNIT"/>
    <property type="match status" value="1"/>
</dbReference>
<keyword evidence="2" id="KW-0813">Transport</keyword>
<evidence type="ECO:0000256" key="2">
    <source>
        <dbReference type="ARBA" id="ARBA00022448"/>
    </source>
</evidence>
<sequence>MKYKILKGLDLAGLQVFDPVVRLCYGEEPQAQLRKIGQFIVIPVITFLLFLMFWDFAGPRHTTKSGEVPTPGVVLDAADGVLTFHQRETIKGEDLLLSGAKREAALAEVESRLTEVEPLAAAAADHLKNTEVAAREHLTASTAALNAAYRAKRLEYRDTAKARQAELTTLAASVINGTDADRLRLLAAVDADKAATARETAEIQTLRDERSALENAKYPPLIAARAESNALAEELQFLRKRRDFLTTENREIKVTAATTKLAELETQLATAPDAATAVKAAAAIQQQHEIIATLETSTYSKPWTLPAQIDRSVRCVLVGFIVASVIAIPFGILCGLSRIFMAAMTPLISLFKPVSPIVWLPIIFVIVGGFIPDPSDSAVLRFLDHIPGLAGMDVNPAFIASALTVTMCSLWPTLVNTAFGVAAIDKDHINVARVLRLGFFARLFKIVIPSALPLMFAGLRISLGVGWMVLIAGELLSSSEGIGKFVWDMFNNGSSQTFAQMFVVVFVVGFIGLLFDRIMIILQRLVAFDGGTTAI</sequence>
<protein>
    <submittedName>
        <fullName evidence="10">ABC transporter permease subunit</fullName>
    </submittedName>
</protein>
<organism evidence="10 11">
    <name type="scientific">Synoicihabitans lomoniglobus</name>
    <dbReference type="NCBI Taxonomy" id="2909285"/>
    <lineage>
        <taxon>Bacteria</taxon>
        <taxon>Pseudomonadati</taxon>
        <taxon>Verrucomicrobiota</taxon>
        <taxon>Opitutia</taxon>
        <taxon>Opitutales</taxon>
        <taxon>Opitutaceae</taxon>
        <taxon>Synoicihabitans</taxon>
    </lineage>
</organism>
<name>A0AAF0CRK6_9BACT</name>
<feature type="domain" description="ABC transmembrane type-1" evidence="9">
    <location>
        <begin position="327"/>
        <end position="525"/>
    </location>
</feature>
<dbReference type="Gene3D" id="1.10.3720.10">
    <property type="entry name" value="MetI-like"/>
    <property type="match status" value="1"/>
</dbReference>
<feature type="transmembrane region" description="Helical" evidence="8">
    <location>
        <begin position="353"/>
        <end position="371"/>
    </location>
</feature>
<dbReference type="PANTHER" id="PTHR30151:SF7">
    <property type="entry name" value="NITRATE IMPORT PERMEASE PROTEIN NRTB"/>
    <property type="match status" value="1"/>
</dbReference>
<feature type="transmembrane region" description="Helical" evidence="8">
    <location>
        <begin position="316"/>
        <end position="341"/>
    </location>
</feature>
<dbReference type="InterPro" id="IPR035906">
    <property type="entry name" value="MetI-like_sf"/>
</dbReference>
<feature type="transmembrane region" description="Helical" evidence="8">
    <location>
        <begin position="36"/>
        <end position="54"/>
    </location>
</feature>
<gene>
    <name evidence="10" type="ORF">PXH66_07845</name>
</gene>
<keyword evidence="11" id="KW-1185">Reference proteome</keyword>
<dbReference type="EMBL" id="CP119075">
    <property type="protein sequence ID" value="WED66760.1"/>
    <property type="molecule type" value="Genomic_DNA"/>
</dbReference>
<feature type="transmembrane region" description="Helical" evidence="8">
    <location>
        <begin position="497"/>
        <end position="515"/>
    </location>
</feature>
<proteinExistence type="predicted"/>
<evidence type="ECO:0000256" key="5">
    <source>
        <dbReference type="ARBA" id="ARBA00022989"/>
    </source>
</evidence>
<evidence type="ECO:0000256" key="6">
    <source>
        <dbReference type="ARBA" id="ARBA00023136"/>
    </source>
</evidence>
<feature type="transmembrane region" description="Helical" evidence="8">
    <location>
        <begin position="443"/>
        <end position="470"/>
    </location>
</feature>
<feature type="transmembrane region" description="Helical" evidence="8">
    <location>
        <begin position="397"/>
        <end position="422"/>
    </location>
</feature>
<dbReference type="Pfam" id="PF00528">
    <property type="entry name" value="BPD_transp_1"/>
    <property type="match status" value="1"/>
</dbReference>
<keyword evidence="7" id="KW-0175">Coiled coil</keyword>
<keyword evidence="5 8" id="KW-1133">Transmembrane helix</keyword>
<dbReference type="Proteomes" id="UP001218638">
    <property type="component" value="Chromosome"/>
</dbReference>
<accession>A0AAF0CRK6</accession>
<keyword evidence="4 8" id="KW-0812">Transmembrane</keyword>
<dbReference type="KEGG" id="slom:PXH66_07845"/>
<evidence type="ECO:0000256" key="3">
    <source>
        <dbReference type="ARBA" id="ARBA00022475"/>
    </source>
</evidence>
<evidence type="ECO:0000256" key="7">
    <source>
        <dbReference type="SAM" id="Coils"/>
    </source>
</evidence>
<dbReference type="SUPFAM" id="SSF161098">
    <property type="entry name" value="MetI-like"/>
    <property type="match status" value="1"/>
</dbReference>
<feature type="coiled-coil region" evidence="7">
    <location>
        <begin position="196"/>
        <end position="248"/>
    </location>
</feature>